<evidence type="ECO:0000256" key="1">
    <source>
        <dbReference type="SAM" id="MobiDB-lite"/>
    </source>
</evidence>
<organism evidence="2 3">
    <name type="scientific">Gossypium gossypioides</name>
    <name type="common">Mexican cotton</name>
    <name type="synonym">Selera gossypioides</name>
    <dbReference type="NCBI Taxonomy" id="34282"/>
    <lineage>
        <taxon>Eukaryota</taxon>
        <taxon>Viridiplantae</taxon>
        <taxon>Streptophyta</taxon>
        <taxon>Embryophyta</taxon>
        <taxon>Tracheophyta</taxon>
        <taxon>Spermatophyta</taxon>
        <taxon>Magnoliopsida</taxon>
        <taxon>eudicotyledons</taxon>
        <taxon>Gunneridae</taxon>
        <taxon>Pentapetalae</taxon>
        <taxon>rosids</taxon>
        <taxon>malvids</taxon>
        <taxon>Malvales</taxon>
        <taxon>Malvaceae</taxon>
        <taxon>Malvoideae</taxon>
        <taxon>Gossypium</taxon>
    </lineage>
</organism>
<gene>
    <name evidence="2" type="ORF">Gogos_017748</name>
</gene>
<proteinExistence type="predicted"/>
<dbReference type="Proteomes" id="UP000593579">
    <property type="component" value="Unassembled WGS sequence"/>
</dbReference>
<feature type="non-terminal residue" evidence="2">
    <location>
        <position position="101"/>
    </location>
</feature>
<comment type="caution">
    <text evidence="2">The sequence shown here is derived from an EMBL/GenBank/DDBJ whole genome shotgun (WGS) entry which is preliminary data.</text>
</comment>
<protein>
    <submittedName>
        <fullName evidence="2">Uncharacterized protein</fullName>
    </submittedName>
</protein>
<keyword evidence="3" id="KW-1185">Reference proteome</keyword>
<dbReference type="OrthoDB" id="984444at2759"/>
<evidence type="ECO:0000313" key="3">
    <source>
        <dbReference type="Proteomes" id="UP000593579"/>
    </source>
</evidence>
<name>A0A7J9BDG6_GOSGO</name>
<sequence length="101" mass="11861">VSSNPYNYKDLQKHLYQINRIIPADIWPPGDTLAPWDIRIKPPTPYQEYGAIENTPAWTNSQEKTSPMELEDNLDNSRDGFEQKIEQMEIKSTELKKKKQR</sequence>
<evidence type="ECO:0000313" key="2">
    <source>
        <dbReference type="EMBL" id="MBA0733769.1"/>
    </source>
</evidence>
<reference evidence="2 3" key="1">
    <citation type="journal article" date="2019" name="Genome Biol. Evol.">
        <title>Insights into the evolution of the New World diploid cottons (Gossypium, subgenus Houzingenia) based on genome sequencing.</title>
        <authorList>
            <person name="Grover C.E."/>
            <person name="Arick M.A. 2nd"/>
            <person name="Thrash A."/>
            <person name="Conover J.L."/>
            <person name="Sanders W.S."/>
            <person name="Peterson D.G."/>
            <person name="Frelichowski J.E."/>
            <person name="Scheffler J.A."/>
            <person name="Scheffler B.E."/>
            <person name="Wendel J.F."/>
        </authorList>
    </citation>
    <scope>NUCLEOTIDE SEQUENCE [LARGE SCALE GENOMIC DNA]</scope>
    <source>
        <strain evidence="2">5</strain>
        <tissue evidence="2">Leaf</tissue>
    </source>
</reference>
<dbReference type="AlphaFoldDB" id="A0A7J9BDG6"/>
<dbReference type="EMBL" id="JABEZY010000002">
    <property type="protein sequence ID" value="MBA0733769.1"/>
    <property type="molecule type" value="Genomic_DNA"/>
</dbReference>
<accession>A0A7J9BDG6</accession>
<feature type="region of interest" description="Disordered" evidence="1">
    <location>
        <begin position="57"/>
        <end position="80"/>
    </location>
</feature>